<comment type="caution">
    <text evidence="2">The sequence shown here is derived from an EMBL/GenBank/DDBJ whole genome shotgun (WGS) entry which is preliminary data.</text>
</comment>
<dbReference type="Gene3D" id="3.30.70.60">
    <property type="match status" value="1"/>
</dbReference>
<keyword evidence="1" id="KW-0812">Transmembrane</keyword>
<protein>
    <recommendedName>
        <fullName evidence="4">Type 4a pilus biogenesis protein PilO</fullName>
    </recommendedName>
</protein>
<gene>
    <name evidence="2" type="ORF">A2871_03770</name>
</gene>
<evidence type="ECO:0000313" key="3">
    <source>
        <dbReference type="Proteomes" id="UP000176336"/>
    </source>
</evidence>
<accession>A0A1F5IQD6</accession>
<organism evidence="2 3">
    <name type="scientific">Candidatus Daviesbacteria bacterium RIFCSPHIGHO2_01_FULL_41_23</name>
    <dbReference type="NCBI Taxonomy" id="1797764"/>
    <lineage>
        <taxon>Bacteria</taxon>
        <taxon>Candidatus Daviesiibacteriota</taxon>
    </lineage>
</organism>
<dbReference type="EMBL" id="MFCR01000011">
    <property type="protein sequence ID" value="OGE18588.1"/>
    <property type="molecule type" value="Genomic_DNA"/>
</dbReference>
<name>A0A1F5IQD6_9BACT</name>
<keyword evidence="1" id="KW-0472">Membrane</keyword>
<dbReference type="GO" id="GO:0043107">
    <property type="term" value="P:type IV pilus-dependent motility"/>
    <property type="evidence" value="ECO:0007669"/>
    <property type="project" value="InterPro"/>
</dbReference>
<proteinExistence type="predicted"/>
<dbReference type="AlphaFoldDB" id="A0A1F5IQD6"/>
<dbReference type="InterPro" id="IPR014717">
    <property type="entry name" value="Transl_elong_EF1B/ribsomal_bS6"/>
</dbReference>
<feature type="transmembrane region" description="Helical" evidence="1">
    <location>
        <begin position="26"/>
        <end position="45"/>
    </location>
</feature>
<sequence length="201" mass="22400">MKSKSTIFSRYYTYIKPITKLPIIRNYGPTIFTLLTMSVLIFFAIKPTVETILILQKKLADQEIVLQAITQKADNLSQGKKNYDNLNPNIKEKISAAITDTVSLKSLVQTLEQTADIHESSVSALQIQPLVVDTKAENQMGSLVELAFTFNTEGEYQDLVAILQDLKNSSRLISIEGVSISKINDGQALIMSISGKAYYFE</sequence>
<dbReference type="GO" id="GO:0043683">
    <property type="term" value="P:type IV pilus assembly"/>
    <property type="evidence" value="ECO:0007669"/>
    <property type="project" value="InterPro"/>
</dbReference>
<keyword evidence="1" id="KW-1133">Transmembrane helix</keyword>
<evidence type="ECO:0000256" key="1">
    <source>
        <dbReference type="SAM" id="Phobius"/>
    </source>
</evidence>
<reference evidence="2 3" key="1">
    <citation type="journal article" date="2016" name="Nat. Commun.">
        <title>Thousands of microbial genomes shed light on interconnected biogeochemical processes in an aquifer system.</title>
        <authorList>
            <person name="Anantharaman K."/>
            <person name="Brown C.T."/>
            <person name="Hug L.A."/>
            <person name="Sharon I."/>
            <person name="Castelle C.J."/>
            <person name="Probst A.J."/>
            <person name="Thomas B.C."/>
            <person name="Singh A."/>
            <person name="Wilkins M.J."/>
            <person name="Karaoz U."/>
            <person name="Brodie E.L."/>
            <person name="Williams K.H."/>
            <person name="Hubbard S.S."/>
            <person name="Banfield J.F."/>
        </authorList>
    </citation>
    <scope>NUCLEOTIDE SEQUENCE [LARGE SCALE GENOMIC DNA]</scope>
</reference>
<dbReference type="InterPro" id="IPR007445">
    <property type="entry name" value="PilO"/>
</dbReference>
<evidence type="ECO:0008006" key="4">
    <source>
        <dbReference type="Google" id="ProtNLM"/>
    </source>
</evidence>
<dbReference type="Proteomes" id="UP000176336">
    <property type="component" value="Unassembled WGS sequence"/>
</dbReference>
<dbReference type="Pfam" id="PF04350">
    <property type="entry name" value="PilO"/>
    <property type="match status" value="1"/>
</dbReference>
<evidence type="ECO:0000313" key="2">
    <source>
        <dbReference type="EMBL" id="OGE18588.1"/>
    </source>
</evidence>